<sequence length="42" mass="4641">MDDSGISLNTSFLKIESSKENSDNSLLIIVDDENFNGDDYGK</sequence>
<proteinExistence type="predicted"/>
<feature type="non-terminal residue" evidence="1">
    <location>
        <position position="42"/>
    </location>
</feature>
<name>A0ACA9QCI6_9GLOM</name>
<evidence type="ECO:0000313" key="2">
    <source>
        <dbReference type="Proteomes" id="UP000789366"/>
    </source>
</evidence>
<comment type="caution">
    <text evidence="1">The sequence shown here is derived from an EMBL/GenBank/DDBJ whole genome shotgun (WGS) entry which is preliminary data.</text>
</comment>
<dbReference type="Proteomes" id="UP000789366">
    <property type="component" value="Unassembled WGS sequence"/>
</dbReference>
<gene>
    <name evidence="1" type="ORF">SPELUC_LOCUS14192</name>
</gene>
<dbReference type="EMBL" id="CAJVPW010040789">
    <property type="protein sequence ID" value="CAG8746904.1"/>
    <property type="molecule type" value="Genomic_DNA"/>
</dbReference>
<reference evidence="1" key="1">
    <citation type="submission" date="2021-06" db="EMBL/GenBank/DDBJ databases">
        <authorList>
            <person name="Kallberg Y."/>
            <person name="Tangrot J."/>
            <person name="Rosling A."/>
        </authorList>
    </citation>
    <scope>NUCLEOTIDE SEQUENCE</scope>
    <source>
        <strain evidence="1">28 12/20/2015</strain>
    </source>
</reference>
<accession>A0ACA9QCI6</accession>
<organism evidence="1 2">
    <name type="scientific">Cetraspora pellucida</name>
    <dbReference type="NCBI Taxonomy" id="1433469"/>
    <lineage>
        <taxon>Eukaryota</taxon>
        <taxon>Fungi</taxon>
        <taxon>Fungi incertae sedis</taxon>
        <taxon>Mucoromycota</taxon>
        <taxon>Glomeromycotina</taxon>
        <taxon>Glomeromycetes</taxon>
        <taxon>Diversisporales</taxon>
        <taxon>Gigasporaceae</taxon>
        <taxon>Cetraspora</taxon>
    </lineage>
</organism>
<protein>
    <submittedName>
        <fullName evidence="1">12420_t:CDS:1</fullName>
    </submittedName>
</protein>
<keyword evidence="2" id="KW-1185">Reference proteome</keyword>
<evidence type="ECO:0000313" key="1">
    <source>
        <dbReference type="EMBL" id="CAG8746904.1"/>
    </source>
</evidence>